<proteinExistence type="predicted"/>
<dbReference type="Gene3D" id="3.40.50.720">
    <property type="entry name" value="NAD(P)-binding Rossmann-like Domain"/>
    <property type="match status" value="1"/>
</dbReference>
<accession>A0A4U0XCN7</accession>
<reference evidence="1 2" key="1">
    <citation type="submission" date="2017-03" db="EMBL/GenBank/DDBJ databases">
        <title>Genomes of endolithic fungi from Antarctica.</title>
        <authorList>
            <person name="Coleine C."/>
            <person name="Masonjones S."/>
            <person name="Stajich J.E."/>
        </authorList>
    </citation>
    <scope>NUCLEOTIDE SEQUENCE [LARGE SCALE GENOMIC DNA]</scope>
    <source>
        <strain evidence="1 2">CCFEE 5184</strain>
    </source>
</reference>
<dbReference type="AlphaFoldDB" id="A0A4U0XCN7"/>
<comment type="caution">
    <text evidence="1">The sequence shown here is derived from an EMBL/GenBank/DDBJ whole genome shotgun (WGS) entry which is preliminary data.</text>
</comment>
<sequence>MKILLTGATGNVGTEILDQAIAHNYIDHIYCLTRAPLNQKYFTPKVGKNKVTQLVHDDFLAYPDTLTRYLREEGVEGCIWALGSKLSPDPKKRDEEEKVRISFPVAAAEALAKKVATGLSPQAMPRKKFPFRFIFVSASGAEQDQFRTLWVYSDWRKMKGAAEKGIFDVADNSDAVQGHKCFEAIALRPGQVLARQHGPRGDVTSTLLYEATYTSIAVDRLAKSAIKMALMGTGDEKKRILENKECLGDDWASINTLS</sequence>
<dbReference type="OrthoDB" id="3535423at2759"/>
<evidence type="ECO:0000313" key="2">
    <source>
        <dbReference type="Proteomes" id="UP000309340"/>
    </source>
</evidence>
<name>A0A4U0XCN7_9PEZI</name>
<dbReference type="Proteomes" id="UP000309340">
    <property type="component" value="Unassembled WGS sequence"/>
</dbReference>
<gene>
    <name evidence="1" type="ORF">B0A55_05213</name>
</gene>
<dbReference type="InterPro" id="IPR036291">
    <property type="entry name" value="NAD(P)-bd_dom_sf"/>
</dbReference>
<dbReference type="SUPFAM" id="SSF51735">
    <property type="entry name" value="NAD(P)-binding Rossmann-fold domains"/>
    <property type="match status" value="1"/>
</dbReference>
<protein>
    <recommendedName>
        <fullName evidence="3">NAD(P)-binding domain-containing protein</fullName>
    </recommendedName>
</protein>
<dbReference type="PANTHER" id="PTHR14097">
    <property type="entry name" value="OXIDOREDUCTASE HTATIP2"/>
    <property type="match status" value="1"/>
</dbReference>
<evidence type="ECO:0000313" key="1">
    <source>
        <dbReference type="EMBL" id="TKA73003.1"/>
    </source>
</evidence>
<organism evidence="1 2">
    <name type="scientific">Friedmanniomyces simplex</name>
    <dbReference type="NCBI Taxonomy" id="329884"/>
    <lineage>
        <taxon>Eukaryota</taxon>
        <taxon>Fungi</taxon>
        <taxon>Dikarya</taxon>
        <taxon>Ascomycota</taxon>
        <taxon>Pezizomycotina</taxon>
        <taxon>Dothideomycetes</taxon>
        <taxon>Dothideomycetidae</taxon>
        <taxon>Mycosphaerellales</taxon>
        <taxon>Teratosphaeriaceae</taxon>
        <taxon>Friedmanniomyces</taxon>
    </lineage>
</organism>
<dbReference type="PANTHER" id="PTHR14097:SF9">
    <property type="entry name" value="EPIMERASE, PUTATIVE (AFU_ORTHOLOGUE AFUA_8G07320)-RELATED"/>
    <property type="match status" value="1"/>
</dbReference>
<dbReference type="STRING" id="329884.A0A4U0XCN7"/>
<dbReference type="EMBL" id="NAJQ01000284">
    <property type="protein sequence ID" value="TKA73003.1"/>
    <property type="molecule type" value="Genomic_DNA"/>
</dbReference>
<keyword evidence="2" id="KW-1185">Reference proteome</keyword>
<evidence type="ECO:0008006" key="3">
    <source>
        <dbReference type="Google" id="ProtNLM"/>
    </source>
</evidence>